<name>A0A6C0CDS5_9ZZZZ</name>
<evidence type="ECO:0000313" key="1">
    <source>
        <dbReference type="EMBL" id="QHT02718.1"/>
    </source>
</evidence>
<sequence>MGNNCYIWFEVYGSNDTIDKIDKIYQELNTIGLFG</sequence>
<protein>
    <submittedName>
        <fullName evidence="1">Uncharacterized protein</fullName>
    </submittedName>
</protein>
<organism evidence="1">
    <name type="scientific">viral metagenome</name>
    <dbReference type="NCBI Taxonomy" id="1070528"/>
    <lineage>
        <taxon>unclassified sequences</taxon>
        <taxon>metagenomes</taxon>
        <taxon>organismal metagenomes</taxon>
    </lineage>
</organism>
<accession>A0A6C0CDS5</accession>
<reference evidence="1" key="1">
    <citation type="journal article" date="2020" name="Nature">
        <title>Giant virus diversity and host interactions through global metagenomics.</title>
        <authorList>
            <person name="Schulz F."/>
            <person name="Roux S."/>
            <person name="Paez-Espino D."/>
            <person name="Jungbluth S."/>
            <person name="Walsh D.A."/>
            <person name="Denef V.J."/>
            <person name="McMahon K.D."/>
            <person name="Konstantinidis K.T."/>
            <person name="Eloe-Fadrosh E.A."/>
            <person name="Kyrpides N.C."/>
            <person name="Woyke T."/>
        </authorList>
    </citation>
    <scope>NUCLEOTIDE SEQUENCE</scope>
    <source>
        <strain evidence="1">GVMAG-M-3300020595-32</strain>
    </source>
</reference>
<dbReference type="EMBL" id="MN739397">
    <property type="protein sequence ID" value="QHT02718.1"/>
    <property type="molecule type" value="Genomic_DNA"/>
</dbReference>
<proteinExistence type="predicted"/>
<dbReference type="AlphaFoldDB" id="A0A6C0CDS5"/>